<dbReference type="InterPro" id="IPR013216">
    <property type="entry name" value="Methyltransf_11"/>
</dbReference>
<gene>
    <name evidence="6" type="ORF">GCM10009789_19590</name>
</gene>
<keyword evidence="1 6" id="KW-0489">Methyltransferase</keyword>
<keyword evidence="2" id="KW-0808">Transferase</keyword>
<feature type="domain" description="Methyltransferase type 11" evidence="5">
    <location>
        <begin position="54"/>
        <end position="149"/>
    </location>
</feature>
<keyword evidence="7" id="KW-1185">Reference proteome</keyword>
<dbReference type="GO" id="GO:0032259">
    <property type="term" value="P:methylation"/>
    <property type="evidence" value="ECO:0007669"/>
    <property type="project" value="UniProtKB-KW"/>
</dbReference>
<dbReference type="InterPro" id="IPR029063">
    <property type="entry name" value="SAM-dependent_MTases_sf"/>
</dbReference>
<name>A0ABN2CX80_9ACTN</name>
<dbReference type="PANTHER" id="PTHR43464:SF19">
    <property type="entry name" value="UBIQUINONE BIOSYNTHESIS O-METHYLTRANSFERASE, MITOCHONDRIAL"/>
    <property type="match status" value="1"/>
</dbReference>
<evidence type="ECO:0000256" key="2">
    <source>
        <dbReference type="ARBA" id="ARBA00022679"/>
    </source>
</evidence>
<evidence type="ECO:0000256" key="4">
    <source>
        <dbReference type="ARBA" id="ARBA00022691"/>
    </source>
</evidence>
<dbReference type="CDD" id="cd02440">
    <property type="entry name" value="AdoMet_MTases"/>
    <property type="match status" value="1"/>
</dbReference>
<evidence type="ECO:0000256" key="1">
    <source>
        <dbReference type="ARBA" id="ARBA00022603"/>
    </source>
</evidence>
<dbReference type="EMBL" id="BAAAOS010000017">
    <property type="protein sequence ID" value="GAA1566214.1"/>
    <property type="molecule type" value="Genomic_DNA"/>
</dbReference>
<dbReference type="Gene3D" id="3.40.50.150">
    <property type="entry name" value="Vaccinia Virus protein VP39"/>
    <property type="match status" value="1"/>
</dbReference>
<accession>A0ABN2CX80</accession>
<proteinExistence type="predicted"/>
<dbReference type="SUPFAM" id="SSF53335">
    <property type="entry name" value="S-adenosyl-L-methionine-dependent methyltransferases"/>
    <property type="match status" value="1"/>
</dbReference>
<evidence type="ECO:0000259" key="5">
    <source>
        <dbReference type="Pfam" id="PF08241"/>
    </source>
</evidence>
<dbReference type="InterPro" id="IPR010233">
    <property type="entry name" value="UbiG_MeTrfase"/>
</dbReference>
<dbReference type="Pfam" id="PF08241">
    <property type="entry name" value="Methyltransf_11"/>
    <property type="match status" value="1"/>
</dbReference>
<dbReference type="Proteomes" id="UP001500393">
    <property type="component" value="Unassembled WGS sequence"/>
</dbReference>
<keyword evidence="3" id="KW-0831">Ubiquinone biosynthesis</keyword>
<evidence type="ECO:0000313" key="6">
    <source>
        <dbReference type="EMBL" id="GAA1566214.1"/>
    </source>
</evidence>
<evidence type="ECO:0000313" key="7">
    <source>
        <dbReference type="Proteomes" id="UP001500393"/>
    </source>
</evidence>
<organism evidence="6 7">
    <name type="scientific">Kribbella sancticallisti</name>
    <dbReference type="NCBI Taxonomy" id="460087"/>
    <lineage>
        <taxon>Bacteria</taxon>
        <taxon>Bacillati</taxon>
        <taxon>Actinomycetota</taxon>
        <taxon>Actinomycetes</taxon>
        <taxon>Propionibacteriales</taxon>
        <taxon>Kribbellaceae</taxon>
        <taxon>Kribbella</taxon>
    </lineage>
</organism>
<protein>
    <submittedName>
        <fullName evidence="6">Bifunctional 3-demethylubiquinone 3-O-methyltransferase/2-octaprenyl-6-hydroxy phenol methylase</fullName>
    </submittedName>
</protein>
<dbReference type="GO" id="GO:0008168">
    <property type="term" value="F:methyltransferase activity"/>
    <property type="evidence" value="ECO:0007669"/>
    <property type="project" value="UniProtKB-KW"/>
</dbReference>
<reference evidence="6 7" key="1">
    <citation type="journal article" date="2019" name="Int. J. Syst. Evol. Microbiol.">
        <title>The Global Catalogue of Microorganisms (GCM) 10K type strain sequencing project: providing services to taxonomists for standard genome sequencing and annotation.</title>
        <authorList>
            <consortium name="The Broad Institute Genomics Platform"/>
            <consortium name="The Broad Institute Genome Sequencing Center for Infectious Disease"/>
            <person name="Wu L."/>
            <person name="Ma J."/>
        </authorList>
    </citation>
    <scope>NUCLEOTIDE SEQUENCE [LARGE SCALE GENOMIC DNA]</scope>
    <source>
        <strain evidence="6 7">JCM 14969</strain>
    </source>
</reference>
<dbReference type="RefSeq" id="WP_344212082.1">
    <property type="nucleotide sequence ID" value="NZ_BAAAOS010000017.1"/>
</dbReference>
<dbReference type="NCBIfam" id="TIGR01983">
    <property type="entry name" value="UbiG"/>
    <property type="match status" value="1"/>
</dbReference>
<dbReference type="PANTHER" id="PTHR43464">
    <property type="entry name" value="METHYLTRANSFERASE"/>
    <property type="match status" value="1"/>
</dbReference>
<evidence type="ECO:0000256" key="3">
    <source>
        <dbReference type="ARBA" id="ARBA00022688"/>
    </source>
</evidence>
<sequence length="257" mass="28953">MPIDNEVYNRLGDGWWDERNPLNVLHGSFTAGRFAYFRQVLARLDRDLEGSAVLDIGCGGGFLAEEFARLGNRVIGIDPSPVSIRAARRHAESAGLEIAYAVAVGEHLPVRDSAVDFAYCCDVLEHVSDLDAVISETARVLEQDGLYFFDTVNRTTASKLLAIKVMQEWRPTRMIDTDLHVWDLFITPHELTQVLRRHGLHVDEITGLAPRANKLRLLRDFARVRRGRLTFGELSRRMDAGQVKRLGLSYMGYATKT</sequence>
<comment type="caution">
    <text evidence="6">The sequence shown here is derived from an EMBL/GenBank/DDBJ whole genome shotgun (WGS) entry which is preliminary data.</text>
</comment>
<keyword evidence="4" id="KW-0949">S-adenosyl-L-methionine</keyword>